<keyword evidence="7 10" id="KW-0812">Transmembrane</keyword>
<dbReference type="Gene3D" id="3.30.565.10">
    <property type="entry name" value="Histidine kinase-like ATPase, C-terminal domain"/>
    <property type="match status" value="1"/>
</dbReference>
<protein>
    <recommendedName>
        <fullName evidence="3">histidine kinase</fullName>
        <ecNumber evidence="3">2.7.13.3</ecNumber>
    </recommendedName>
</protein>
<dbReference type="Pfam" id="PF00512">
    <property type="entry name" value="HisKA"/>
    <property type="match status" value="1"/>
</dbReference>
<dbReference type="GO" id="GO:0030295">
    <property type="term" value="F:protein kinase activator activity"/>
    <property type="evidence" value="ECO:0007669"/>
    <property type="project" value="TreeGrafter"/>
</dbReference>
<dbReference type="InterPro" id="IPR036890">
    <property type="entry name" value="HATPase_C_sf"/>
</dbReference>
<sequence>MKFGQRSIQEKIIALVITLVIVCSGVPLFFVYQALTVQLATNKALEFSGETELQGLLFTTRIQEMIHDVKIVASSTAAETVALSAEGSAERERAISLLATSFSQLLAEKPYYVQARYIGLDGYEKLRIDRYGSGGRLRRVPAEELQDKLRREYVRASFKDLSAPYYISRINLNRENGEITLPYEPVVRVAKLIFNGQAQLQGMLVINQRINDLFTEMAQMANPLYTYRVIDQEGNYLKHIDARKVFSFEFGKELSAFQDFPGIEDMFASEEPARYFSAVDGPSYQGALGVRTVSYDPRDPEHKIGIILLGSKADIDAMAADTLKNVLLIIVVLLVLAMFIGIAIARSLARPLRDIASAIRLDDIDASLEALPRYRDERVTGGDGARQIVRAAPSGRLLSVGSRRRDEVVALAWALRHYLIEIKDKTAALQTEIDDHNRAERALRTANHELSCANIELEQFSYIASHDLRAPLRVIDNAASWLEEDLAEQLNGEQLENLMLLRQRTRRLDKLLEDLADYTMVGKQQDSRYQTRVNGTQIIDKVRFLLKKPVDCELRFTGDWKNYEFVSMPLQHVLSNLINNAIKHGAKSGAKITVSARLEGDNYVFDITDNGPGIAPEYRELVFDMFKTLKPRDEVEGSGMGLAIVRKIVDLYGGAVSVGESTEGGCTFTVVWPKQALNTEA</sequence>
<dbReference type="AlphaFoldDB" id="A0A127M8P3"/>
<dbReference type="InterPro" id="IPR029151">
    <property type="entry name" value="Sensor-like_sf"/>
</dbReference>
<keyword evidence="5" id="KW-0597">Phosphoprotein</keyword>
<comment type="catalytic activity">
    <reaction evidence="1">
        <text>ATP + protein L-histidine = ADP + protein N-phospho-L-histidine.</text>
        <dbReference type="EC" id="2.7.13.3"/>
    </reaction>
</comment>
<dbReference type="InterPro" id="IPR003594">
    <property type="entry name" value="HATPase_dom"/>
</dbReference>
<keyword evidence="9 10" id="KW-1133">Transmembrane helix</keyword>
<evidence type="ECO:0000256" key="7">
    <source>
        <dbReference type="ARBA" id="ARBA00022692"/>
    </source>
</evidence>
<dbReference type="RefSeq" id="WP_008251856.1">
    <property type="nucleotide sequence ID" value="NZ_CP014544.1"/>
</dbReference>
<dbReference type="InterPro" id="IPR003661">
    <property type="entry name" value="HisK_dim/P_dom"/>
</dbReference>
<dbReference type="InterPro" id="IPR050351">
    <property type="entry name" value="BphY/WalK/GraS-like"/>
</dbReference>
<dbReference type="PRINTS" id="PR00344">
    <property type="entry name" value="BCTRLSENSOR"/>
</dbReference>
<evidence type="ECO:0000256" key="1">
    <source>
        <dbReference type="ARBA" id="ARBA00000085"/>
    </source>
</evidence>
<organism evidence="12 13">
    <name type="scientific">Zhongshania aliphaticivorans</name>
    <dbReference type="NCBI Taxonomy" id="1470434"/>
    <lineage>
        <taxon>Bacteria</taxon>
        <taxon>Pseudomonadati</taxon>
        <taxon>Pseudomonadota</taxon>
        <taxon>Gammaproteobacteria</taxon>
        <taxon>Cellvibrionales</taxon>
        <taxon>Spongiibacteraceae</taxon>
        <taxon>Zhongshania</taxon>
    </lineage>
</organism>
<dbReference type="SMART" id="SM00387">
    <property type="entry name" value="HATPase_c"/>
    <property type="match status" value="1"/>
</dbReference>
<feature type="domain" description="Histidine kinase" evidence="11">
    <location>
        <begin position="463"/>
        <end position="676"/>
    </location>
</feature>
<dbReference type="Pfam" id="PF02518">
    <property type="entry name" value="HATPase_c"/>
    <property type="match status" value="1"/>
</dbReference>
<evidence type="ECO:0000259" key="11">
    <source>
        <dbReference type="PROSITE" id="PS50109"/>
    </source>
</evidence>
<dbReference type="GO" id="GO:0007234">
    <property type="term" value="P:osmosensory signaling via phosphorelay pathway"/>
    <property type="evidence" value="ECO:0007669"/>
    <property type="project" value="TreeGrafter"/>
</dbReference>
<dbReference type="KEGG" id="zal:AZF00_15370"/>
<dbReference type="InterPro" id="IPR048760">
    <property type="entry name" value="VP0354-like_sensor_dom"/>
</dbReference>
<feature type="transmembrane region" description="Helical" evidence="10">
    <location>
        <begin position="12"/>
        <end position="32"/>
    </location>
</feature>
<evidence type="ECO:0000313" key="13">
    <source>
        <dbReference type="Proteomes" id="UP000074119"/>
    </source>
</evidence>
<dbReference type="InterPro" id="IPR005467">
    <property type="entry name" value="His_kinase_dom"/>
</dbReference>
<comment type="subcellular location">
    <subcellularLocation>
        <location evidence="2">Cell membrane</location>
        <topology evidence="2">Multi-pass membrane protein</topology>
    </subcellularLocation>
</comment>
<evidence type="ECO:0000256" key="10">
    <source>
        <dbReference type="SAM" id="Phobius"/>
    </source>
</evidence>
<dbReference type="CDD" id="cd00075">
    <property type="entry name" value="HATPase"/>
    <property type="match status" value="1"/>
</dbReference>
<dbReference type="EMBL" id="CP014544">
    <property type="protein sequence ID" value="AMO69590.1"/>
    <property type="molecule type" value="Genomic_DNA"/>
</dbReference>
<dbReference type="GO" id="GO:0000156">
    <property type="term" value="F:phosphorelay response regulator activity"/>
    <property type="evidence" value="ECO:0007669"/>
    <property type="project" value="TreeGrafter"/>
</dbReference>
<proteinExistence type="predicted"/>
<dbReference type="Gene3D" id="3.30.450.20">
    <property type="entry name" value="PAS domain"/>
    <property type="match status" value="1"/>
</dbReference>
<dbReference type="EC" id="2.7.13.3" evidence="3"/>
<dbReference type="Pfam" id="PF21623">
    <property type="entry name" value="HK_sensor_dom_bact"/>
    <property type="match status" value="1"/>
</dbReference>
<evidence type="ECO:0000256" key="3">
    <source>
        <dbReference type="ARBA" id="ARBA00012438"/>
    </source>
</evidence>
<keyword evidence="8" id="KW-0418">Kinase</keyword>
<dbReference type="Gene3D" id="1.10.287.130">
    <property type="match status" value="1"/>
</dbReference>
<feature type="transmembrane region" description="Helical" evidence="10">
    <location>
        <begin position="326"/>
        <end position="345"/>
    </location>
</feature>
<dbReference type="SUPFAM" id="SSF103190">
    <property type="entry name" value="Sensory domain-like"/>
    <property type="match status" value="1"/>
</dbReference>
<evidence type="ECO:0000256" key="4">
    <source>
        <dbReference type="ARBA" id="ARBA00022475"/>
    </source>
</evidence>
<dbReference type="CDD" id="cd00082">
    <property type="entry name" value="HisKA"/>
    <property type="match status" value="1"/>
</dbReference>
<dbReference type="SUPFAM" id="SSF47384">
    <property type="entry name" value="Homodimeric domain of signal transducing histidine kinase"/>
    <property type="match status" value="1"/>
</dbReference>
<dbReference type="PANTHER" id="PTHR42878:SF15">
    <property type="entry name" value="BACTERIOPHYTOCHROME"/>
    <property type="match status" value="1"/>
</dbReference>
<dbReference type="SUPFAM" id="SSF55874">
    <property type="entry name" value="ATPase domain of HSP90 chaperone/DNA topoisomerase II/histidine kinase"/>
    <property type="match status" value="1"/>
</dbReference>
<evidence type="ECO:0000256" key="8">
    <source>
        <dbReference type="ARBA" id="ARBA00022777"/>
    </source>
</evidence>
<keyword evidence="4" id="KW-1003">Cell membrane</keyword>
<name>A0A127M8P3_9GAMM</name>
<accession>A0A127M8P3</accession>
<dbReference type="GO" id="GO:0005886">
    <property type="term" value="C:plasma membrane"/>
    <property type="evidence" value="ECO:0007669"/>
    <property type="project" value="UniProtKB-SubCell"/>
</dbReference>
<dbReference type="Proteomes" id="UP000074119">
    <property type="component" value="Chromosome"/>
</dbReference>
<gene>
    <name evidence="12" type="ORF">AZF00_15370</name>
</gene>
<dbReference type="InterPro" id="IPR036097">
    <property type="entry name" value="HisK_dim/P_sf"/>
</dbReference>
<dbReference type="PANTHER" id="PTHR42878">
    <property type="entry name" value="TWO-COMPONENT HISTIDINE KINASE"/>
    <property type="match status" value="1"/>
</dbReference>
<keyword evidence="10" id="KW-0472">Membrane</keyword>
<evidence type="ECO:0000313" key="12">
    <source>
        <dbReference type="EMBL" id="AMO69590.1"/>
    </source>
</evidence>
<evidence type="ECO:0000256" key="5">
    <source>
        <dbReference type="ARBA" id="ARBA00022553"/>
    </source>
</evidence>
<evidence type="ECO:0000256" key="6">
    <source>
        <dbReference type="ARBA" id="ARBA00022679"/>
    </source>
</evidence>
<dbReference type="Gene3D" id="6.10.340.10">
    <property type="match status" value="1"/>
</dbReference>
<dbReference type="InterPro" id="IPR004358">
    <property type="entry name" value="Sig_transdc_His_kin-like_C"/>
</dbReference>
<dbReference type="STRING" id="1470434.AZF00_15370"/>
<dbReference type="GO" id="GO:0000155">
    <property type="term" value="F:phosphorelay sensor kinase activity"/>
    <property type="evidence" value="ECO:0007669"/>
    <property type="project" value="InterPro"/>
</dbReference>
<keyword evidence="6" id="KW-0808">Transferase</keyword>
<dbReference type="PROSITE" id="PS50109">
    <property type="entry name" value="HIS_KIN"/>
    <property type="match status" value="1"/>
</dbReference>
<reference evidence="12 13" key="1">
    <citation type="submission" date="2015-12" db="EMBL/GenBank/DDBJ databases">
        <authorList>
            <person name="Shamseldin A."/>
            <person name="Moawad H."/>
            <person name="Abd El-Rahim W.M."/>
            <person name="Sadowsky M.J."/>
        </authorList>
    </citation>
    <scope>NUCLEOTIDE SEQUENCE [LARGE SCALE GENOMIC DNA]</scope>
    <source>
        <strain evidence="12 13">SM2</strain>
    </source>
</reference>
<evidence type="ECO:0000256" key="2">
    <source>
        <dbReference type="ARBA" id="ARBA00004651"/>
    </source>
</evidence>
<evidence type="ECO:0000256" key="9">
    <source>
        <dbReference type="ARBA" id="ARBA00022989"/>
    </source>
</evidence>
<dbReference type="SMART" id="SM00388">
    <property type="entry name" value="HisKA"/>
    <property type="match status" value="1"/>
</dbReference>